<evidence type="ECO:0000256" key="2">
    <source>
        <dbReference type="ARBA" id="ARBA00022801"/>
    </source>
</evidence>
<dbReference type="InterPro" id="IPR050430">
    <property type="entry name" value="Peptidase_S1"/>
</dbReference>
<dbReference type="AlphaFoldDB" id="A0AAJ6VL24"/>
<dbReference type="GO" id="GO:0004252">
    <property type="term" value="F:serine-type endopeptidase activity"/>
    <property type="evidence" value="ECO:0007669"/>
    <property type="project" value="InterPro"/>
</dbReference>
<feature type="domain" description="Peptidase S1" evidence="5">
    <location>
        <begin position="1"/>
        <end position="245"/>
    </location>
</feature>
<name>A0AAJ6VL24_9HYME</name>
<accession>A0AAJ6VL24</accession>
<keyword evidence="3" id="KW-0720">Serine protease</keyword>
<dbReference type="SMART" id="SM00020">
    <property type="entry name" value="Tryp_SPc"/>
    <property type="match status" value="1"/>
</dbReference>
<dbReference type="PROSITE" id="PS50240">
    <property type="entry name" value="TRYPSIN_DOM"/>
    <property type="match status" value="1"/>
</dbReference>
<dbReference type="GO" id="GO:0006508">
    <property type="term" value="P:proteolysis"/>
    <property type="evidence" value="ECO:0007669"/>
    <property type="project" value="UniProtKB-KW"/>
</dbReference>
<evidence type="ECO:0000256" key="1">
    <source>
        <dbReference type="ARBA" id="ARBA00022670"/>
    </source>
</evidence>
<dbReference type="PANTHER" id="PTHR24276:SF98">
    <property type="entry name" value="FI18310P1-RELATED"/>
    <property type="match status" value="1"/>
</dbReference>
<organism evidence="6 7">
    <name type="scientific">Ceratosolen solmsi marchali</name>
    <dbReference type="NCBI Taxonomy" id="326594"/>
    <lineage>
        <taxon>Eukaryota</taxon>
        <taxon>Metazoa</taxon>
        <taxon>Ecdysozoa</taxon>
        <taxon>Arthropoda</taxon>
        <taxon>Hexapoda</taxon>
        <taxon>Insecta</taxon>
        <taxon>Pterygota</taxon>
        <taxon>Neoptera</taxon>
        <taxon>Endopterygota</taxon>
        <taxon>Hymenoptera</taxon>
        <taxon>Apocrita</taxon>
        <taxon>Proctotrupomorpha</taxon>
        <taxon>Chalcidoidea</taxon>
        <taxon>Agaonidae</taxon>
        <taxon>Agaoninae</taxon>
        <taxon>Ceratosolen</taxon>
    </lineage>
</organism>
<keyword evidence="4" id="KW-1015">Disulfide bond</keyword>
<evidence type="ECO:0000256" key="4">
    <source>
        <dbReference type="ARBA" id="ARBA00023157"/>
    </source>
</evidence>
<keyword evidence="6" id="KW-1185">Reference proteome</keyword>
<protein>
    <submittedName>
        <fullName evidence="7">Trypsin delta/gamma-like</fullName>
    </submittedName>
</protein>
<gene>
    <name evidence="7" type="primary">LOC105360107</name>
</gene>
<evidence type="ECO:0000259" key="5">
    <source>
        <dbReference type="PROSITE" id="PS50240"/>
    </source>
</evidence>
<keyword evidence="1" id="KW-0645">Protease</keyword>
<dbReference type="InterPro" id="IPR009003">
    <property type="entry name" value="Peptidase_S1_PA"/>
</dbReference>
<dbReference type="InterPro" id="IPR043504">
    <property type="entry name" value="Peptidase_S1_PA_chymotrypsin"/>
</dbReference>
<dbReference type="Pfam" id="PF00089">
    <property type="entry name" value="Trypsin"/>
    <property type="match status" value="1"/>
</dbReference>
<evidence type="ECO:0000313" key="7">
    <source>
        <dbReference type="RefSeq" id="XP_011495204.1"/>
    </source>
</evidence>
<dbReference type="PANTHER" id="PTHR24276">
    <property type="entry name" value="POLYSERASE-RELATED"/>
    <property type="match status" value="1"/>
</dbReference>
<evidence type="ECO:0000313" key="6">
    <source>
        <dbReference type="Proteomes" id="UP000695007"/>
    </source>
</evidence>
<evidence type="ECO:0000256" key="3">
    <source>
        <dbReference type="ARBA" id="ARBA00022825"/>
    </source>
</evidence>
<dbReference type="Proteomes" id="UP000695007">
    <property type="component" value="Unplaced"/>
</dbReference>
<dbReference type="RefSeq" id="XP_011495204.1">
    <property type="nucleotide sequence ID" value="XM_011496902.1"/>
</dbReference>
<dbReference type="SUPFAM" id="SSF50494">
    <property type="entry name" value="Trypsin-like serine proteases"/>
    <property type="match status" value="1"/>
</dbReference>
<dbReference type="GeneID" id="105360107"/>
<dbReference type="KEGG" id="csol:105360107"/>
<reference evidence="7" key="1">
    <citation type="submission" date="2025-08" db="UniProtKB">
        <authorList>
            <consortium name="RefSeq"/>
        </authorList>
    </citation>
    <scope>IDENTIFICATION</scope>
</reference>
<proteinExistence type="predicted"/>
<dbReference type="InterPro" id="IPR001254">
    <property type="entry name" value="Trypsin_dom"/>
</dbReference>
<keyword evidence="2" id="KW-0378">Hydrolase</keyword>
<sequence length="246" mass="27635">MVGNNVRPIQEDEFRYVVCILKDNPRASWEDNILCSGTLISSHHILTVEHCFATVDVQTKVVVTIGGQNFDNGLRHYPTWWVSFHQWTVGQGQEFLSGIHDILIVRIFGKPRNNEPCLMGYVYPVTIINGEDLTVVGCTKINDGDTHTLLATATVHILDRAYCQQKVSNDYGYPIIVDEQYICSFNDPYTLIEYGDSGGPLLRHGVLVGINIARCPTMDTAIHPAQVNIHLSLHLYQNYLCTVSTE</sequence>
<dbReference type="Gene3D" id="2.40.10.10">
    <property type="entry name" value="Trypsin-like serine proteases"/>
    <property type="match status" value="2"/>
</dbReference>